<gene>
    <name evidence="3" type="ORF">OEZ71_12335</name>
</gene>
<accession>A0ABT2ZPX7</accession>
<reference evidence="3 4" key="1">
    <citation type="submission" date="2022-10" db="EMBL/GenBank/DDBJ databases">
        <title>Defluviimonas sp. nov., isolated from ocean surface sediments.</title>
        <authorList>
            <person name="He W."/>
            <person name="Wang L."/>
            <person name="Zhang D.-F."/>
        </authorList>
    </citation>
    <scope>NUCLEOTIDE SEQUENCE [LARGE SCALE GENOMIC DNA]</scope>
    <source>
        <strain evidence="3 4">WL0050</strain>
    </source>
</reference>
<sequence length="141" mass="15176">MFGLGHGRGPVQEPADAFDSRHTSGVREAIQAAAVIWIGGTILFSSVELAWLPRFGKIGLVLSLGAGAGLLVARWVRKLNTPVSAWQHGVAFANLDATDPRNGNGEAVRAAREAETQKQLARQKADLIARLQAEKEGREQR</sequence>
<dbReference type="Proteomes" id="UP001652564">
    <property type="component" value="Unassembled WGS sequence"/>
</dbReference>
<evidence type="ECO:0000313" key="3">
    <source>
        <dbReference type="EMBL" id="MCV2873082.1"/>
    </source>
</evidence>
<comment type="caution">
    <text evidence="3">The sequence shown here is derived from an EMBL/GenBank/DDBJ whole genome shotgun (WGS) entry which is preliminary data.</text>
</comment>
<keyword evidence="4" id="KW-1185">Reference proteome</keyword>
<dbReference type="RefSeq" id="WP_263740296.1">
    <property type="nucleotide sequence ID" value="NZ_JAOWKZ010000003.1"/>
</dbReference>
<keyword evidence="2" id="KW-0812">Transmembrane</keyword>
<dbReference type="EMBL" id="JAOWKZ010000003">
    <property type="protein sequence ID" value="MCV2873082.1"/>
    <property type="molecule type" value="Genomic_DNA"/>
</dbReference>
<protein>
    <submittedName>
        <fullName evidence="3">Uncharacterized protein</fullName>
    </submittedName>
</protein>
<organism evidence="3 4">
    <name type="scientific">Albidovulum litorale</name>
    <dbReference type="NCBI Taxonomy" id="2984134"/>
    <lineage>
        <taxon>Bacteria</taxon>
        <taxon>Pseudomonadati</taxon>
        <taxon>Pseudomonadota</taxon>
        <taxon>Alphaproteobacteria</taxon>
        <taxon>Rhodobacterales</taxon>
        <taxon>Paracoccaceae</taxon>
        <taxon>Albidovulum</taxon>
    </lineage>
</organism>
<proteinExistence type="predicted"/>
<evidence type="ECO:0000256" key="2">
    <source>
        <dbReference type="SAM" id="Phobius"/>
    </source>
</evidence>
<name>A0ABT2ZPX7_9RHOB</name>
<keyword evidence="2" id="KW-1133">Transmembrane helix</keyword>
<evidence type="ECO:0000313" key="4">
    <source>
        <dbReference type="Proteomes" id="UP001652564"/>
    </source>
</evidence>
<keyword evidence="2" id="KW-0472">Membrane</keyword>
<feature type="transmembrane region" description="Helical" evidence="2">
    <location>
        <begin position="58"/>
        <end position="76"/>
    </location>
</feature>
<evidence type="ECO:0000256" key="1">
    <source>
        <dbReference type="SAM" id="MobiDB-lite"/>
    </source>
</evidence>
<feature type="region of interest" description="Disordered" evidence="1">
    <location>
        <begin position="1"/>
        <end position="20"/>
    </location>
</feature>
<feature type="transmembrane region" description="Helical" evidence="2">
    <location>
        <begin position="29"/>
        <end position="52"/>
    </location>
</feature>